<dbReference type="AlphaFoldDB" id="A0AAE0L1D3"/>
<feature type="signal peptide" evidence="1">
    <location>
        <begin position="1"/>
        <end position="25"/>
    </location>
</feature>
<sequence length="273" mass="29591">MARSVNCVQVLLILASHAFFPPSSAQSGPCSPVDYVPVYTECFTSETSARLRTLTYTKRDGASCEALSISGAKNVSCDCTPDDYIPIYEEIEGGCNLKYVPQACEGGTVSAPVEVDSSFCPGEEAKVQCTDEHIRSTYTHCDYHTDAAHPTIKVVYYYSDACNPALDNALLRLPPSDHIPCDLHCGPGYFLEGSKCSICPAGTYSVGGGLRLESFDDWDALEALGFQRECTYTNSSYESVPCDSWAPVSGSLQSKAETWLPHVDTRRALLKSG</sequence>
<dbReference type="EMBL" id="LGRX02012001">
    <property type="protein sequence ID" value="KAK3268145.1"/>
    <property type="molecule type" value="Genomic_DNA"/>
</dbReference>
<protein>
    <recommendedName>
        <fullName evidence="4">Tyrosine-protein kinase ephrin type A/B receptor-like domain-containing protein</fullName>
    </recommendedName>
</protein>
<dbReference type="Proteomes" id="UP001190700">
    <property type="component" value="Unassembled WGS sequence"/>
</dbReference>
<name>A0AAE0L1D3_9CHLO</name>
<keyword evidence="3" id="KW-1185">Reference proteome</keyword>
<reference evidence="2 3" key="1">
    <citation type="journal article" date="2015" name="Genome Biol. Evol.">
        <title>Comparative Genomics of a Bacterivorous Green Alga Reveals Evolutionary Causalities and Consequences of Phago-Mixotrophic Mode of Nutrition.</title>
        <authorList>
            <person name="Burns J.A."/>
            <person name="Paasch A."/>
            <person name="Narechania A."/>
            <person name="Kim E."/>
        </authorList>
    </citation>
    <scope>NUCLEOTIDE SEQUENCE [LARGE SCALE GENOMIC DNA]</scope>
    <source>
        <strain evidence="2 3">PLY_AMNH</strain>
    </source>
</reference>
<dbReference type="PANTHER" id="PTHR22727:SF15">
    <property type="entry name" value="MRH DOMAIN-CONTAINING PROTEIN"/>
    <property type="match status" value="1"/>
</dbReference>
<dbReference type="GO" id="GO:0016020">
    <property type="term" value="C:membrane"/>
    <property type="evidence" value="ECO:0007669"/>
    <property type="project" value="TreeGrafter"/>
</dbReference>
<evidence type="ECO:0000256" key="1">
    <source>
        <dbReference type="SAM" id="SignalP"/>
    </source>
</evidence>
<feature type="chain" id="PRO_5042113858" description="Tyrosine-protein kinase ephrin type A/B receptor-like domain-containing protein" evidence="1">
    <location>
        <begin position="26"/>
        <end position="273"/>
    </location>
</feature>
<evidence type="ECO:0000313" key="3">
    <source>
        <dbReference type="Proteomes" id="UP001190700"/>
    </source>
</evidence>
<proteinExistence type="predicted"/>
<keyword evidence="1" id="KW-0732">Signal</keyword>
<accession>A0AAE0L1D3</accession>
<organism evidence="2 3">
    <name type="scientific">Cymbomonas tetramitiformis</name>
    <dbReference type="NCBI Taxonomy" id="36881"/>
    <lineage>
        <taxon>Eukaryota</taxon>
        <taxon>Viridiplantae</taxon>
        <taxon>Chlorophyta</taxon>
        <taxon>Pyramimonadophyceae</taxon>
        <taxon>Pyramimonadales</taxon>
        <taxon>Pyramimonadaceae</taxon>
        <taxon>Cymbomonas</taxon>
    </lineage>
</organism>
<evidence type="ECO:0000313" key="2">
    <source>
        <dbReference type="EMBL" id="KAK3268145.1"/>
    </source>
</evidence>
<gene>
    <name evidence="2" type="ORF">CYMTET_23339</name>
</gene>
<evidence type="ECO:0008006" key="4">
    <source>
        <dbReference type="Google" id="ProtNLM"/>
    </source>
</evidence>
<comment type="caution">
    <text evidence="2">The sequence shown here is derived from an EMBL/GenBank/DDBJ whole genome shotgun (WGS) entry which is preliminary data.</text>
</comment>
<dbReference type="PANTHER" id="PTHR22727">
    <property type="entry name" value="PROTEIN CBG13728"/>
    <property type="match status" value="1"/>
</dbReference>
<dbReference type="InterPro" id="IPR039181">
    <property type="entry name" value="Elapor1/2"/>
</dbReference>